<keyword evidence="4" id="KW-0472">Membrane</keyword>
<feature type="transmembrane region" description="Helical" evidence="4">
    <location>
        <begin position="334"/>
        <end position="352"/>
    </location>
</feature>
<dbReference type="EC" id="2.7.7.65" evidence="2"/>
<feature type="transmembrane region" description="Helical" evidence="4">
    <location>
        <begin position="238"/>
        <end position="262"/>
    </location>
</feature>
<evidence type="ECO:0000256" key="1">
    <source>
        <dbReference type="ARBA" id="ARBA00001946"/>
    </source>
</evidence>
<protein>
    <recommendedName>
        <fullName evidence="2">diguanylate cyclase</fullName>
        <ecNumber evidence="2">2.7.7.65</ecNumber>
    </recommendedName>
</protein>
<feature type="transmembrane region" description="Helical" evidence="4">
    <location>
        <begin position="209"/>
        <end position="232"/>
    </location>
</feature>
<keyword evidence="6" id="KW-0808">Transferase</keyword>
<dbReference type="InterPro" id="IPR050469">
    <property type="entry name" value="Diguanylate_Cyclase"/>
</dbReference>
<evidence type="ECO:0000256" key="4">
    <source>
        <dbReference type="SAM" id="Phobius"/>
    </source>
</evidence>
<feature type="transmembrane region" description="Helical" evidence="4">
    <location>
        <begin position="179"/>
        <end position="202"/>
    </location>
</feature>
<dbReference type="Pfam" id="PF07695">
    <property type="entry name" value="7TMR-DISM_7TM"/>
    <property type="match status" value="1"/>
</dbReference>
<keyword evidence="4" id="KW-1133">Transmembrane helix</keyword>
<dbReference type="FunFam" id="3.30.70.270:FF:000001">
    <property type="entry name" value="Diguanylate cyclase domain protein"/>
    <property type="match status" value="1"/>
</dbReference>
<feature type="transmembrane region" description="Helical" evidence="4">
    <location>
        <begin position="364"/>
        <end position="385"/>
    </location>
</feature>
<name>A0AAU7QPG1_9GAMM</name>
<dbReference type="AlphaFoldDB" id="A0AAU7QPG1"/>
<proteinExistence type="predicted"/>
<accession>A0AAU7QPG1</accession>
<dbReference type="InterPro" id="IPR043128">
    <property type="entry name" value="Rev_trsase/Diguanyl_cyclase"/>
</dbReference>
<sequence length="587" mass="64546">MERLLTLLTPRHPPLAWRALLSTLLWLALGVAHAATPLNGAWRQVRNGDTPAAVIAEYREGALKSFDPSLLQRFPHDGDGSWVVIAPQPPWDNSERVLTIYPPTLANVAVFAGSTSTALALDDFSASFHGHGRLAWQVPAGMAASAPILLRFEPSATLVAPVRFEIQPMREYLQQDAQWLVFASACFAVMLAMVLMALCFAGMLRDVTYAWYAGYILCYCLIQGIQTGFVFHPLEWEWLSGMAVMVGPAAVALSVAFASLFMTRFCELQRYAPLLRVPITALAVGMIQLVLMRSSQIPLLVHVAQILLNPLLMIGAALLLIAAIVAAARGSRQAWFFLVGWTPLLLLTALSSAQVNGALPQLDWLNDASVAGGAFEAVVLSLGLADRALRLRHDRDVVRVLADRDALTNVLNRRGWTERVNTLLSAGTAQPMALLFLDLDHFKLLNDRQGHNTGDRALVAVANALTAELRPGDLFGRYGGEEFVALLDNTRPEQAMHVATRLCRRIHRLEIPVSAEALLSISIGITIRQHDDDVESLVERADQAMYDAKLKGRNRVCMYRQDDGELRGAAPSPGRRLHIVERRESDK</sequence>
<feature type="transmembrane region" description="Helical" evidence="4">
    <location>
        <begin position="303"/>
        <end position="327"/>
    </location>
</feature>
<dbReference type="NCBIfam" id="TIGR00254">
    <property type="entry name" value="GGDEF"/>
    <property type="match status" value="1"/>
</dbReference>
<dbReference type="InterPro" id="IPR011623">
    <property type="entry name" value="7TMR_DISM_rcpt_extracell_dom1"/>
</dbReference>
<dbReference type="EMBL" id="CP157948">
    <property type="protein sequence ID" value="XBS91260.1"/>
    <property type="molecule type" value="Genomic_DNA"/>
</dbReference>
<dbReference type="SUPFAM" id="SSF55073">
    <property type="entry name" value="Nucleotide cyclase"/>
    <property type="match status" value="1"/>
</dbReference>
<evidence type="ECO:0000256" key="2">
    <source>
        <dbReference type="ARBA" id="ARBA00012528"/>
    </source>
</evidence>
<comment type="cofactor">
    <cofactor evidence="1">
        <name>Mg(2+)</name>
        <dbReference type="ChEBI" id="CHEBI:18420"/>
    </cofactor>
</comment>
<dbReference type="CDD" id="cd01949">
    <property type="entry name" value="GGDEF"/>
    <property type="match status" value="1"/>
</dbReference>
<dbReference type="SMART" id="SM00267">
    <property type="entry name" value="GGDEF"/>
    <property type="match status" value="1"/>
</dbReference>
<keyword evidence="4" id="KW-0812">Transmembrane</keyword>
<dbReference type="InterPro" id="IPR000160">
    <property type="entry name" value="GGDEF_dom"/>
</dbReference>
<dbReference type="Pfam" id="PF00990">
    <property type="entry name" value="GGDEF"/>
    <property type="match status" value="1"/>
</dbReference>
<evidence type="ECO:0000259" key="5">
    <source>
        <dbReference type="PROSITE" id="PS50887"/>
    </source>
</evidence>
<dbReference type="PANTHER" id="PTHR45138:SF9">
    <property type="entry name" value="DIGUANYLATE CYCLASE DGCM-RELATED"/>
    <property type="match status" value="1"/>
</dbReference>
<dbReference type="PROSITE" id="PS50887">
    <property type="entry name" value="GGDEF"/>
    <property type="match status" value="1"/>
</dbReference>
<keyword evidence="6" id="KW-0548">Nucleotidyltransferase</keyword>
<dbReference type="Gene3D" id="3.30.70.270">
    <property type="match status" value="1"/>
</dbReference>
<evidence type="ECO:0000313" key="6">
    <source>
        <dbReference type="EMBL" id="XBS91260.1"/>
    </source>
</evidence>
<dbReference type="GO" id="GO:0052621">
    <property type="term" value="F:diguanylate cyclase activity"/>
    <property type="evidence" value="ECO:0007669"/>
    <property type="project" value="UniProtKB-EC"/>
</dbReference>
<dbReference type="RefSeq" id="WP_350016989.1">
    <property type="nucleotide sequence ID" value="NZ_CP157948.1"/>
</dbReference>
<reference evidence="6" key="1">
    <citation type="submission" date="2024-06" db="EMBL/GenBank/DDBJ databases">
        <authorList>
            <person name="Sun Y."/>
        </authorList>
    </citation>
    <scope>NUCLEOTIDE SEQUENCE</scope>
    <source>
        <strain evidence="6">IGA1.0</strain>
    </source>
</reference>
<evidence type="ECO:0000256" key="3">
    <source>
        <dbReference type="ARBA" id="ARBA00034247"/>
    </source>
</evidence>
<feature type="domain" description="GGDEF" evidence="5">
    <location>
        <begin position="430"/>
        <end position="561"/>
    </location>
</feature>
<feature type="transmembrane region" description="Helical" evidence="4">
    <location>
        <begin position="274"/>
        <end position="291"/>
    </location>
</feature>
<dbReference type="PANTHER" id="PTHR45138">
    <property type="entry name" value="REGULATORY COMPONENTS OF SENSORY TRANSDUCTION SYSTEM"/>
    <property type="match status" value="1"/>
</dbReference>
<gene>
    <name evidence="6" type="ORF">ABNK63_06385</name>
</gene>
<organism evidence="6">
    <name type="scientific">Rhodanobacter sp. IGA1.0</name>
    <dbReference type="NCBI Taxonomy" id="3158582"/>
    <lineage>
        <taxon>Bacteria</taxon>
        <taxon>Pseudomonadati</taxon>
        <taxon>Pseudomonadota</taxon>
        <taxon>Gammaproteobacteria</taxon>
        <taxon>Lysobacterales</taxon>
        <taxon>Rhodanobacteraceae</taxon>
        <taxon>Rhodanobacter</taxon>
    </lineage>
</organism>
<comment type="catalytic activity">
    <reaction evidence="3">
        <text>2 GTP = 3',3'-c-di-GMP + 2 diphosphate</text>
        <dbReference type="Rhea" id="RHEA:24898"/>
        <dbReference type="ChEBI" id="CHEBI:33019"/>
        <dbReference type="ChEBI" id="CHEBI:37565"/>
        <dbReference type="ChEBI" id="CHEBI:58805"/>
        <dbReference type="EC" id="2.7.7.65"/>
    </reaction>
</comment>
<dbReference type="InterPro" id="IPR029787">
    <property type="entry name" value="Nucleotide_cyclase"/>
</dbReference>